<evidence type="ECO:0000313" key="20">
    <source>
        <dbReference type="Proteomes" id="UP000198817"/>
    </source>
</evidence>
<dbReference type="InterPro" id="IPR018320">
    <property type="entry name" value="DNA_polymerase_1"/>
</dbReference>
<dbReference type="FunFam" id="1.10.150.20:FF:000002">
    <property type="entry name" value="DNA polymerase I"/>
    <property type="match status" value="1"/>
</dbReference>
<keyword evidence="6 16" id="KW-0235">DNA replication</keyword>
<dbReference type="InterPro" id="IPR012337">
    <property type="entry name" value="RNaseH-like_sf"/>
</dbReference>
<dbReference type="OrthoDB" id="9806424at2"/>
<evidence type="ECO:0000256" key="9">
    <source>
        <dbReference type="ARBA" id="ARBA00022801"/>
    </source>
</evidence>
<dbReference type="PANTHER" id="PTHR10133">
    <property type="entry name" value="DNA POLYMERASE I"/>
    <property type="match status" value="1"/>
</dbReference>
<evidence type="ECO:0000256" key="3">
    <source>
        <dbReference type="ARBA" id="ARBA00020311"/>
    </source>
</evidence>
<evidence type="ECO:0000256" key="13">
    <source>
        <dbReference type="ARBA" id="ARBA00023204"/>
    </source>
</evidence>
<dbReference type="GO" id="GO:0008409">
    <property type="term" value="F:5'-3' exonuclease activity"/>
    <property type="evidence" value="ECO:0007669"/>
    <property type="project" value="UniProtKB-UniRule"/>
</dbReference>
<evidence type="ECO:0000256" key="7">
    <source>
        <dbReference type="ARBA" id="ARBA00022722"/>
    </source>
</evidence>
<keyword evidence="13 16" id="KW-0234">DNA repair</keyword>
<dbReference type="SUPFAM" id="SSF53098">
    <property type="entry name" value="Ribonuclease H-like"/>
    <property type="match status" value="1"/>
</dbReference>
<protein>
    <recommendedName>
        <fullName evidence="3 15">DNA polymerase I</fullName>
        <ecNumber evidence="2 15">2.7.7.7</ecNumber>
    </recommendedName>
</protein>
<keyword evidence="20" id="KW-1185">Reference proteome</keyword>
<dbReference type="Pfam" id="PF02739">
    <property type="entry name" value="5_3_exonuc_N"/>
    <property type="match status" value="1"/>
</dbReference>
<feature type="domain" description="5'-3' exonuclease" evidence="17">
    <location>
        <begin position="3"/>
        <end position="263"/>
    </location>
</feature>
<evidence type="ECO:0000256" key="14">
    <source>
        <dbReference type="ARBA" id="ARBA00049244"/>
    </source>
</evidence>
<dbReference type="InterPro" id="IPR008918">
    <property type="entry name" value="HhH2"/>
</dbReference>
<dbReference type="SMART" id="SM00482">
    <property type="entry name" value="POLAc"/>
    <property type="match status" value="1"/>
</dbReference>
<dbReference type="EC" id="2.7.7.7" evidence="2 15"/>
<name>A0A1I7EZQ9_9FIRM</name>
<dbReference type="SUPFAM" id="SSF47807">
    <property type="entry name" value="5' to 3' exonuclease, C-terminal subdomain"/>
    <property type="match status" value="1"/>
</dbReference>
<dbReference type="PRINTS" id="PR00868">
    <property type="entry name" value="DNAPOLI"/>
</dbReference>
<dbReference type="FunFam" id="3.40.50.1010:FF:000001">
    <property type="entry name" value="DNA polymerase I"/>
    <property type="match status" value="1"/>
</dbReference>
<feature type="domain" description="DNA-directed DNA polymerase family A palm" evidence="18">
    <location>
        <begin position="651"/>
        <end position="857"/>
    </location>
</feature>
<dbReference type="NCBIfam" id="TIGR00593">
    <property type="entry name" value="pola"/>
    <property type="match status" value="1"/>
</dbReference>
<dbReference type="CDD" id="cd06140">
    <property type="entry name" value="DNA_polA_I_Bacillus_like_exo"/>
    <property type="match status" value="1"/>
</dbReference>
<reference evidence="19 20" key="1">
    <citation type="submission" date="2016-10" db="EMBL/GenBank/DDBJ databases">
        <authorList>
            <person name="de Groot N.N."/>
        </authorList>
    </citation>
    <scope>NUCLEOTIDE SEQUENCE [LARGE SCALE GENOMIC DNA]</scope>
    <source>
        <strain evidence="19 20">KHGC13</strain>
    </source>
</reference>
<dbReference type="InterPro" id="IPR043502">
    <property type="entry name" value="DNA/RNA_pol_sf"/>
</dbReference>
<evidence type="ECO:0000256" key="15">
    <source>
        <dbReference type="NCBIfam" id="TIGR00593"/>
    </source>
</evidence>
<dbReference type="STRING" id="155865.SAMN05216515_102143"/>
<dbReference type="CDD" id="cd08637">
    <property type="entry name" value="DNA_pol_A_pol_I_C"/>
    <property type="match status" value="1"/>
</dbReference>
<dbReference type="InterPro" id="IPR020045">
    <property type="entry name" value="DNA_polI_H3TH"/>
</dbReference>
<evidence type="ECO:0000259" key="17">
    <source>
        <dbReference type="SMART" id="SM00475"/>
    </source>
</evidence>
<dbReference type="Pfam" id="PF01367">
    <property type="entry name" value="5_3_exonuc"/>
    <property type="match status" value="1"/>
</dbReference>
<keyword evidence="7" id="KW-0540">Nuclease</keyword>
<dbReference type="CDD" id="cd09898">
    <property type="entry name" value="H3TH_53EXO"/>
    <property type="match status" value="1"/>
</dbReference>
<keyword evidence="10 16" id="KW-0269">Exonuclease</keyword>
<dbReference type="Gene3D" id="1.20.1060.10">
    <property type="entry name" value="Taq DNA Polymerase, Chain T, domain 4"/>
    <property type="match status" value="1"/>
</dbReference>
<dbReference type="SUPFAM" id="SSF56672">
    <property type="entry name" value="DNA/RNA polymerases"/>
    <property type="match status" value="1"/>
</dbReference>
<keyword evidence="4 16" id="KW-0808">Transferase</keyword>
<dbReference type="PROSITE" id="PS00447">
    <property type="entry name" value="DNA_POLYMERASE_A"/>
    <property type="match status" value="1"/>
</dbReference>
<dbReference type="FunFam" id="1.20.1060.10:FF:000001">
    <property type="entry name" value="DNA polymerase I"/>
    <property type="match status" value="1"/>
</dbReference>
<dbReference type="SUPFAM" id="SSF88723">
    <property type="entry name" value="PIN domain-like"/>
    <property type="match status" value="1"/>
</dbReference>
<evidence type="ECO:0000259" key="18">
    <source>
        <dbReference type="SMART" id="SM00482"/>
    </source>
</evidence>
<gene>
    <name evidence="16" type="primary">polA</name>
    <name evidence="19" type="ORF">SAMN05216508_101142</name>
</gene>
<dbReference type="InterPro" id="IPR036279">
    <property type="entry name" value="5-3_exonuclease_C_sf"/>
</dbReference>
<keyword evidence="8 16" id="KW-0227">DNA damage</keyword>
<dbReference type="InterPro" id="IPR001098">
    <property type="entry name" value="DNA-dir_DNA_pol_A_palm_dom"/>
</dbReference>
<evidence type="ECO:0000256" key="5">
    <source>
        <dbReference type="ARBA" id="ARBA00022695"/>
    </source>
</evidence>
<dbReference type="RefSeq" id="WP_090469273.1">
    <property type="nucleotide sequence ID" value="NZ_FOWF01000002.1"/>
</dbReference>
<dbReference type="Gene3D" id="3.30.420.10">
    <property type="entry name" value="Ribonuclease H-like superfamily/Ribonuclease H"/>
    <property type="match status" value="1"/>
</dbReference>
<dbReference type="GO" id="GO:0003677">
    <property type="term" value="F:DNA binding"/>
    <property type="evidence" value="ECO:0007669"/>
    <property type="project" value="UniProtKB-UniRule"/>
</dbReference>
<dbReference type="InterPro" id="IPR019760">
    <property type="entry name" value="DNA-dir_DNA_pol_A_CS"/>
</dbReference>
<dbReference type="InterPro" id="IPR036397">
    <property type="entry name" value="RNaseH_sf"/>
</dbReference>
<dbReference type="FunFam" id="1.10.150.20:FF:000003">
    <property type="entry name" value="DNA polymerase I"/>
    <property type="match status" value="1"/>
</dbReference>
<keyword evidence="12 16" id="KW-0238">DNA-binding</keyword>
<dbReference type="Proteomes" id="UP000198817">
    <property type="component" value="Unassembled WGS sequence"/>
</dbReference>
<dbReference type="Gene3D" id="3.40.50.1010">
    <property type="entry name" value="5'-nuclease"/>
    <property type="match status" value="1"/>
</dbReference>
<evidence type="ECO:0000256" key="2">
    <source>
        <dbReference type="ARBA" id="ARBA00012417"/>
    </source>
</evidence>
<comment type="function">
    <text evidence="16">In addition to polymerase activity, this DNA polymerase exhibits 5'-3' exonuclease activity.</text>
</comment>
<dbReference type="Gene3D" id="3.30.70.370">
    <property type="match status" value="1"/>
</dbReference>
<evidence type="ECO:0000256" key="11">
    <source>
        <dbReference type="ARBA" id="ARBA00022932"/>
    </source>
</evidence>
<keyword evidence="11 16" id="KW-0239">DNA-directed DNA polymerase</keyword>
<evidence type="ECO:0000256" key="16">
    <source>
        <dbReference type="RuleBase" id="RU004460"/>
    </source>
</evidence>
<dbReference type="InterPro" id="IPR002421">
    <property type="entry name" value="5-3_exonuclease"/>
</dbReference>
<comment type="subunit">
    <text evidence="16">Single-chain monomer with multiple functions.</text>
</comment>
<dbReference type="EMBL" id="FPBT01000001">
    <property type="protein sequence ID" value="SFU29374.1"/>
    <property type="molecule type" value="Genomic_DNA"/>
</dbReference>
<dbReference type="GO" id="GO:0006302">
    <property type="term" value="P:double-strand break repair"/>
    <property type="evidence" value="ECO:0007669"/>
    <property type="project" value="TreeGrafter"/>
</dbReference>
<dbReference type="InterPro" id="IPR029060">
    <property type="entry name" value="PIN-like_dom_sf"/>
</dbReference>
<organism evidence="19 20">
    <name type="scientific">Eubacterium pyruvativorans</name>
    <dbReference type="NCBI Taxonomy" id="155865"/>
    <lineage>
        <taxon>Bacteria</taxon>
        <taxon>Bacillati</taxon>
        <taxon>Bacillota</taxon>
        <taxon>Clostridia</taxon>
        <taxon>Eubacteriales</taxon>
        <taxon>Eubacteriaceae</taxon>
        <taxon>Eubacterium</taxon>
    </lineage>
</organism>
<evidence type="ECO:0000256" key="10">
    <source>
        <dbReference type="ARBA" id="ARBA00022839"/>
    </source>
</evidence>
<dbReference type="SMART" id="SM00475">
    <property type="entry name" value="53EXOc"/>
    <property type="match status" value="1"/>
</dbReference>
<dbReference type="Pfam" id="PF00476">
    <property type="entry name" value="DNA_pol_A"/>
    <property type="match status" value="1"/>
</dbReference>
<keyword evidence="5 16" id="KW-0548">Nucleotidyltransferase</keyword>
<dbReference type="GO" id="GO:0003887">
    <property type="term" value="F:DNA-directed DNA polymerase activity"/>
    <property type="evidence" value="ECO:0007669"/>
    <property type="project" value="UniProtKB-UniRule"/>
</dbReference>
<dbReference type="CDD" id="cd09859">
    <property type="entry name" value="PIN_53EXO"/>
    <property type="match status" value="1"/>
</dbReference>
<dbReference type="Gene3D" id="1.10.150.20">
    <property type="entry name" value="5' to 3' exonuclease, C-terminal subdomain"/>
    <property type="match status" value="2"/>
</dbReference>
<evidence type="ECO:0000256" key="8">
    <source>
        <dbReference type="ARBA" id="ARBA00022763"/>
    </source>
</evidence>
<comment type="similarity">
    <text evidence="1 16">Belongs to the DNA polymerase type-A family.</text>
</comment>
<dbReference type="AlphaFoldDB" id="A0A1I7EZQ9"/>
<keyword evidence="9 16" id="KW-0378">Hydrolase</keyword>
<evidence type="ECO:0000256" key="12">
    <source>
        <dbReference type="ARBA" id="ARBA00023125"/>
    </source>
</evidence>
<evidence type="ECO:0000313" key="19">
    <source>
        <dbReference type="EMBL" id="SFU29374.1"/>
    </source>
</evidence>
<dbReference type="PANTHER" id="PTHR10133:SF27">
    <property type="entry name" value="DNA POLYMERASE NU"/>
    <property type="match status" value="1"/>
</dbReference>
<accession>A0A1I7EZQ9</accession>
<comment type="catalytic activity">
    <reaction evidence="14 16">
        <text>DNA(n) + a 2'-deoxyribonucleoside 5'-triphosphate = DNA(n+1) + diphosphate</text>
        <dbReference type="Rhea" id="RHEA:22508"/>
        <dbReference type="Rhea" id="RHEA-COMP:17339"/>
        <dbReference type="Rhea" id="RHEA-COMP:17340"/>
        <dbReference type="ChEBI" id="CHEBI:33019"/>
        <dbReference type="ChEBI" id="CHEBI:61560"/>
        <dbReference type="ChEBI" id="CHEBI:173112"/>
        <dbReference type="EC" id="2.7.7.7"/>
    </reaction>
</comment>
<dbReference type="InterPro" id="IPR002298">
    <property type="entry name" value="DNA_polymerase_A"/>
</dbReference>
<evidence type="ECO:0000256" key="6">
    <source>
        <dbReference type="ARBA" id="ARBA00022705"/>
    </source>
</evidence>
<dbReference type="SMART" id="SM00279">
    <property type="entry name" value="HhH2"/>
    <property type="match status" value="1"/>
</dbReference>
<proteinExistence type="inferred from homology"/>
<dbReference type="GO" id="GO:0006261">
    <property type="term" value="P:DNA-templated DNA replication"/>
    <property type="evidence" value="ECO:0007669"/>
    <property type="project" value="UniProtKB-UniRule"/>
</dbReference>
<evidence type="ECO:0000256" key="1">
    <source>
        <dbReference type="ARBA" id="ARBA00007705"/>
    </source>
</evidence>
<dbReference type="NCBIfam" id="NF004397">
    <property type="entry name" value="PRK05755.1"/>
    <property type="match status" value="1"/>
</dbReference>
<evidence type="ECO:0000256" key="4">
    <source>
        <dbReference type="ARBA" id="ARBA00022679"/>
    </source>
</evidence>
<sequence length="894" mass="100942">MENRIVIIDGNSLINRAYYAMQRPMITKEGMYTQGIFGFLNMLLKIFDDYDPGYMAVAWDRKTPTFRHEAYDEYKAGRRKMPAELAMEMPVMKEILGAMGIRNLETDGFEADDIIGTVAKMSEAEGLEPLIITGDKDALQLTSDRTHVLITRKGISEFDLYDPEKMKERYELTPEQFIDLKGLMGDQSDNLPGIPGVGEKTGIKLLKQFGSVANLLAHTDEISGAKLRQKVEENAQLALMSRKLAEIRTNVPLDVSPADLKIGEPDSGKLMDLFTKLEFSRFLKRFTEMGMIAGAGAEEEEEAEESSFLRHLIRTDEDLNMLEKLEPGTEVVLKVFGNHDHVNPPLDHGAALLAGMEYWYVSFDGAPDREEMLIRLFNEKRFRFTGSDLVSDYYTLLRKGMDHPVTAFDTQVAEYVLDPSRSDYSPSVLSVQYLHAELQTEEAFREASGQTDLFGSSDEAYADYGFALCRALLRIRKRQEKALAEDPDLQKLAEEIEFPLIAVLASMEAVGIQAQSEVLKRIGEALSAEVDGLEGEIYELCGEVFNINSPKQLGDILFEKLGLPAGKKTKRGYSTSADVLEKLRPKYPVVRLILQYRTLTKLRSTYVEGLRPLIGPDGRIRAHFQQTVAATGRLSCTEPNLQNIPVRQAMGRQLRKAFVAGTGYKFIGADYSQIELRILAHLSGDENLIGAFNNGEDIHRTTAARVFNKAYDEVTSEDRSRAKAVNFGVIYGMSGFGLSEEIHVTRKQAEQYIDDYFAKHPKVKAFMDEAIQSCREKGYARTLFGRRRYIREIQSSNFMTRNLGERLAMNSPIQGTAADIIKVAMIRVYERIRRENLSSRLVLQIHDELIIQTAEGEEEQVKTLLRECMEQAAEMKVALLVDMNQGESWYELKD</sequence>
<dbReference type="InterPro" id="IPR020046">
    <property type="entry name" value="5-3_exonucl_a-hlix_arch_N"/>
</dbReference>